<evidence type="ECO:0000313" key="3">
    <source>
        <dbReference type="Proteomes" id="UP000663281"/>
    </source>
</evidence>
<dbReference type="AlphaFoldDB" id="A0A975AL39"/>
<accession>A0A975AL39</accession>
<dbReference type="RefSeq" id="WP_207325003.1">
    <property type="nucleotide sequence ID" value="NZ_CP071504.1"/>
</dbReference>
<evidence type="ECO:0000313" key="2">
    <source>
        <dbReference type="EMBL" id="QSX30017.1"/>
    </source>
</evidence>
<dbReference type="EMBL" id="CP071504">
    <property type="protein sequence ID" value="QSX30017.1"/>
    <property type="molecule type" value="Genomic_DNA"/>
</dbReference>
<evidence type="ECO:0000259" key="1">
    <source>
        <dbReference type="SMART" id="SM00089"/>
    </source>
</evidence>
<dbReference type="InterPro" id="IPR022409">
    <property type="entry name" value="PKD/Chitinase_dom"/>
</dbReference>
<proteinExistence type="predicted"/>
<dbReference type="SMART" id="SM00089">
    <property type="entry name" value="PKD"/>
    <property type="match status" value="1"/>
</dbReference>
<sequence>MELTHKFKLSLLSCSLLLAACGGSDGKDPEVSVNQAPTVTLANTTVNEKAEVNLSASATDTDGTIASFLWEVTSSHDIALTGADTATPSFTAPEVGLEGDTVALKVTVTDDDGATASASTEVKVNPLTLAFTLQGMATDSPLENAQIKVTIGGREITVDATADENGNYNIDLLLDDSETNAFVSIVAMGVGEQTNAGLISLLGSVSELNQLAGADGIVSAEDHFAVNVTNVTTAQYALAKLANNNEPISNSEQFATLAANLNPNEVMALATAIKVAIDKSVDNPDLGLPEGINNTLELVANVEQTQAYVEEVQQSAEYTEAQQEIFEDPNLVDTQSTFVVPETYYLMPQSTLHSGSVLKFKATNAEGSAGTGTQGDSEFDWTLAEGVLTLSYGENLKSEEYYIDRVIDNVHLQVLVRTEPFSTEIRRLQSSADRDLLALTQIDRWHFPNGELEDEFQTSNTSLTALKPSAIKPISHTGEGYLIVPTTQEFKEDTYTSTDTIHLAADGSATGRFNPGPFNWQLEDGQMVLSFGEAKVRFVLLDDTQALERYALEVSEDGVNFNVGYTIGEGKLLVEPPVWATTDISGIYSYDNAIFNGEPGAFWFELHENKDVEIIDVHDWNGDGILSDNEFFIQYGNWTQSNDGAIHIQRTLMKSQDENGDVHYSTNSSCRTQQGDCVAVYERTWSLLGQKDNQYGVMQKRHNFNGYYDGESKYLDNRTLFKLAERPLPLPESPKSARQTKVMTAEQAKIELNKAQWH</sequence>
<dbReference type="PROSITE" id="PS51257">
    <property type="entry name" value="PROKAR_LIPOPROTEIN"/>
    <property type="match status" value="1"/>
</dbReference>
<protein>
    <submittedName>
        <fullName evidence="2">PKD domain-containing protein</fullName>
    </submittedName>
</protein>
<keyword evidence="3" id="KW-1185">Reference proteome</keyword>
<organism evidence="2 3">
    <name type="scientific">Shewanella cyperi</name>
    <dbReference type="NCBI Taxonomy" id="2814292"/>
    <lineage>
        <taxon>Bacteria</taxon>
        <taxon>Pseudomonadati</taxon>
        <taxon>Pseudomonadota</taxon>
        <taxon>Gammaproteobacteria</taxon>
        <taxon>Alteromonadales</taxon>
        <taxon>Shewanellaceae</taxon>
        <taxon>Shewanella</taxon>
    </lineage>
</organism>
<dbReference type="KEGG" id="scyp:JYB88_17875"/>
<dbReference type="CDD" id="cd00146">
    <property type="entry name" value="PKD"/>
    <property type="match status" value="1"/>
</dbReference>
<feature type="domain" description="PKD/Chitinase" evidence="1">
    <location>
        <begin position="36"/>
        <end position="127"/>
    </location>
</feature>
<dbReference type="InterPro" id="IPR013783">
    <property type="entry name" value="Ig-like_fold"/>
</dbReference>
<dbReference type="Proteomes" id="UP000663281">
    <property type="component" value="Chromosome"/>
</dbReference>
<dbReference type="Gene3D" id="2.60.40.10">
    <property type="entry name" value="Immunoglobulins"/>
    <property type="match status" value="1"/>
</dbReference>
<reference evidence="2 3" key="1">
    <citation type="submission" date="2021-03" db="EMBL/GenBank/DDBJ databases">
        <title>Novel species identification of genus Shewanella.</title>
        <authorList>
            <person name="Liu G."/>
            <person name="Zhang Q."/>
        </authorList>
    </citation>
    <scope>NUCLEOTIDE SEQUENCE [LARGE SCALE GENOMIC DNA]</scope>
    <source>
        <strain evidence="2 3">FJAT-53726</strain>
    </source>
</reference>
<dbReference type="Pfam" id="PF22352">
    <property type="entry name" value="K319L-like_PKD"/>
    <property type="match status" value="1"/>
</dbReference>
<name>A0A975AL39_9GAMM</name>
<gene>
    <name evidence="2" type="ORF">JYB88_17875</name>
</gene>